<dbReference type="PANTHER" id="PTHR21575">
    <property type="entry name" value="PROTEIN HID1"/>
    <property type="match status" value="1"/>
</dbReference>
<sequence length="881" mass="98532">MGASDSKLVFKQGIFKLSEDKNIPANDPYWTGFWELPESTEDVFSLFSPVDIRRTRDTSLPNLETLILAITSRLFTLRHLPSFPDPELAPAKEALNCVRVLTRILPFLYEADNLEAWEDKFFWGKRRKKFGRGQRLKPEVLFDESQTDEAPQQDGDEADFEEAKPLAEELIDTLIDLLFLAHFTLPYSERIKSKVTYSIWQSGVGCNTPMSSSKELEGNRTEILRLLLTLASKSMYMPAHILPVKGVKAMTYIVTCPDKQVVLSTLCSLLNTTLKYNPATWRVPYDHMVFRDPKQILVAYCLQLLLVLILYPIPQEGRGPPPKNYFRHFLGRLHRPQDFQFLVDGMTRILNQPLQATTTYLPGSQKSLKWAPEMIMLFWETLQCNKRFRSFIIDTDRGHDFVILILFYAMEYKTDTSKQGVVRMCVFVLQTLSTEPNFGKGLNKRFEGQDTLPASIRLENFNGTYADFLITSIHTLITASKGKLDAIYPALLAVINNVAAYLTDIGLDTSAKLLQLFASMSSPSFLLANETNHALLQSLLESLNSIIEHQYSHNPNLIYAIVKSRKRIEALRTFTLESGQEEIERLNQQTKDSADGTDSASNSPRTPRNSSSETLRSPQSARTTSLSDVPEEGGTFTIGEDDDSDDEEHRLQSTPSQSSPSVHDSRNPSIASSLDDAVPLQLRGMSEKARGKMPAGQPSFSRQNSMSSLSSHNMISAINGFVPSAPWIETWLPELPLHTILTLISELSPHLSQTPTRHATLVTISTTPIHGIDPSPIRVHLFEWSTLSLGWYESLLWGFIFASEMVVSKDTVGVWNGTAIKLFKVQEMAPQGPTLLKPMGAVDAVGSSLVHRVTSLNLRGAPQEGQRTGSGGNGAVTTRDV</sequence>
<dbReference type="GO" id="GO:0005797">
    <property type="term" value="C:Golgi medial cisterna"/>
    <property type="evidence" value="ECO:0007669"/>
    <property type="project" value="TreeGrafter"/>
</dbReference>
<dbReference type="PANTHER" id="PTHR21575:SF12">
    <property type="entry name" value="PROTEIN HID1"/>
    <property type="match status" value="1"/>
</dbReference>
<organism evidence="2 3">
    <name type="scientific">Lasallia pustulata</name>
    <dbReference type="NCBI Taxonomy" id="136370"/>
    <lineage>
        <taxon>Eukaryota</taxon>
        <taxon>Fungi</taxon>
        <taxon>Dikarya</taxon>
        <taxon>Ascomycota</taxon>
        <taxon>Pezizomycotina</taxon>
        <taxon>Lecanoromycetes</taxon>
        <taxon>OSLEUM clade</taxon>
        <taxon>Umbilicariomycetidae</taxon>
        <taxon>Umbilicariales</taxon>
        <taxon>Umbilicariaceae</taxon>
        <taxon>Lasallia</taxon>
    </lineage>
</organism>
<feature type="region of interest" description="Disordered" evidence="1">
    <location>
        <begin position="860"/>
        <end position="881"/>
    </location>
</feature>
<evidence type="ECO:0000313" key="3">
    <source>
        <dbReference type="Proteomes" id="UP000324767"/>
    </source>
</evidence>
<name>A0A5M8PW00_9LECA</name>
<feature type="compositionally biased region" description="Low complexity" evidence="1">
    <location>
        <begin position="599"/>
        <end position="612"/>
    </location>
</feature>
<dbReference type="Proteomes" id="UP000324767">
    <property type="component" value="Unassembled WGS sequence"/>
</dbReference>
<dbReference type="EMBL" id="VXIT01000004">
    <property type="protein sequence ID" value="KAA6413229.1"/>
    <property type="molecule type" value="Genomic_DNA"/>
</dbReference>
<evidence type="ECO:0008006" key="4">
    <source>
        <dbReference type="Google" id="ProtNLM"/>
    </source>
</evidence>
<comment type="caution">
    <text evidence="2">The sequence shown here is derived from an EMBL/GenBank/DDBJ whole genome shotgun (WGS) entry which is preliminary data.</text>
</comment>
<feature type="region of interest" description="Disordered" evidence="1">
    <location>
        <begin position="586"/>
        <end position="678"/>
    </location>
</feature>
<accession>A0A5M8PW00</accession>
<dbReference type="GO" id="GO:0000138">
    <property type="term" value="C:Golgi trans cisterna"/>
    <property type="evidence" value="ECO:0007669"/>
    <property type="project" value="TreeGrafter"/>
</dbReference>
<feature type="compositionally biased region" description="Polar residues" evidence="1">
    <location>
        <begin position="652"/>
        <end position="672"/>
    </location>
</feature>
<dbReference type="OrthoDB" id="432953at2759"/>
<feature type="compositionally biased region" description="Polar residues" evidence="1">
    <location>
        <begin position="613"/>
        <end position="627"/>
    </location>
</feature>
<reference evidence="2 3" key="1">
    <citation type="submission" date="2019-09" db="EMBL/GenBank/DDBJ databases">
        <title>The hologenome of the rock-dwelling lichen Lasallia pustulata.</title>
        <authorList>
            <person name="Greshake Tzovaras B."/>
            <person name="Segers F."/>
            <person name="Bicker A."/>
            <person name="Dal Grande F."/>
            <person name="Otte J."/>
            <person name="Hankeln T."/>
            <person name="Schmitt I."/>
            <person name="Ebersberger I."/>
        </authorList>
    </citation>
    <scope>NUCLEOTIDE SEQUENCE [LARGE SCALE GENOMIC DNA]</scope>
    <source>
        <strain evidence="2">A1-1</strain>
    </source>
</reference>
<dbReference type="Pfam" id="PF12722">
    <property type="entry name" value="Hid1"/>
    <property type="match status" value="1"/>
</dbReference>
<evidence type="ECO:0000256" key="1">
    <source>
        <dbReference type="SAM" id="MobiDB-lite"/>
    </source>
</evidence>
<dbReference type="AlphaFoldDB" id="A0A5M8PW00"/>
<dbReference type="GO" id="GO:0016020">
    <property type="term" value="C:membrane"/>
    <property type="evidence" value="ECO:0007669"/>
    <property type="project" value="TreeGrafter"/>
</dbReference>
<dbReference type="InterPro" id="IPR026705">
    <property type="entry name" value="Hid-1/Ecm30"/>
</dbReference>
<gene>
    <name evidence="2" type="ORF">FRX48_02973</name>
</gene>
<proteinExistence type="predicted"/>
<protein>
    <recommendedName>
        <fullName evidence="4">High-temperature-induced dauer-formation</fullName>
    </recommendedName>
</protein>
<evidence type="ECO:0000313" key="2">
    <source>
        <dbReference type="EMBL" id="KAA6413229.1"/>
    </source>
</evidence>